<organism evidence="8 9">
    <name type="scientific">Candidatus Gottesmanbacteria bacterium GW2011_GWB1_43_11</name>
    <dbReference type="NCBI Taxonomy" id="1618446"/>
    <lineage>
        <taxon>Bacteria</taxon>
        <taxon>Candidatus Gottesmaniibacteriota</taxon>
    </lineage>
</organism>
<dbReference type="GO" id="GO:0019856">
    <property type="term" value="P:pyrimidine nucleobase biosynthetic process"/>
    <property type="evidence" value="ECO:0007669"/>
    <property type="project" value="TreeGrafter"/>
</dbReference>
<dbReference type="UniPathway" id="UPA00070">
    <property type="reaction ID" value="UER00119"/>
</dbReference>
<dbReference type="PANTHER" id="PTHR19278">
    <property type="entry name" value="OROTATE PHOSPHORIBOSYLTRANSFERASE"/>
    <property type="match status" value="1"/>
</dbReference>
<comment type="similarity">
    <text evidence="6">Belongs to the purine/pyrimidine phosphoribosyltransferase family. PyrE subfamily.</text>
</comment>
<keyword evidence="4 6" id="KW-0808">Transferase</keyword>
<feature type="binding site" description="in other chain" evidence="6">
    <location>
        <begin position="123"/>
        <end position="131"/>
    </location>
    <ligand>
        <name>5-phospho-alpha-D-ribose 1-diphosphate</name>
        <dbReference type="ChEBI" id="CHEBI:58017"/>
        <note>ligand shared between dimeric partners</note>
    </ligand>
</feature>
<evidence type="ECO:0000256" key="6">
    <source>
        <dbReference type="HAMAP-Rule" id="MF_01208"/>
    </source>
</evidence>
<dbReference type="EC" id="2.4.2.10" evidence="2 6"/>
<comment type="catalytic activity">
    <reaction evidence="6">
        <text>orotidine 5'-phosphate + diphosphate = orotate + 5-phospho-alpha-D-ribose 1-diphosphate</text>
        <dbReference type="Rhea" id="RHEA:10380"/>
        <dbReference type="ChEBI" id="CHEBI:30839"/>
        <dbReference type="ChEBI" id="CHEBI:33019"/>
        <dbReference type="ChEBI" id="CHEBI:57538"/>
        <dbReference type="ChEBI" id="CHEBI:58017"/>
        <dbReference type="EC" id="2.4.2.10"/>
    </reaction>
</comment>
<sequence>MDNNEVVEILKKIGAVITDSHFVYTSGKHGSVYINKDALYPHTAETSRVGEMFAQKYKEMDIDVVAGPALGGIILSQWTAFHLSQLKGKEILGVYTEKTPDKQQIFTRGYDKHVKGKKVLVIEDLTTTGGSVRKVVDSVKAAGGEVVAVCVMVNRDPKNVTSEVVGGPFSAMGVLKAQAFDEVECPLCKTNVPINTDVGHGKKYLEAKKLS</sequence>
<dbReference type="PANTHER" id="PTHR19278:SF9">
    <property type="entry name" value="URIDINE 5'-MONOPHOSPHATE SYNTHASE"/>
    <property type="match status" value="1"/>
</dbReference>
<evidence type="ECO:0000313" key="8">
    <source>
        <dbReference type="EMBL" id="KKS86358.1"/>
    </source>
</evidence>
<evidence type="ECO:0000256" key="1">
    <source>
        <dbReference type="ARBA" id="ARBA00004889"/>
    </source>
</evidence>
<feature type="binding site" evidence="6">
    <location>
        <position position="127"/>
    </location>
    <ligand>
        <name>orotate</name>
        <dbReference type="ChEBI" id="CHEBI:30839"/>
    </ligand>
</feature>
<name>A0A0G1FHN6_9BACT</name>
<dbReference type="InterPro" id="IPR029057">
    <property type="entry name" value="PRTase-like"/>
</dbReference>
<comment type="caution">
    <text evidence="8">The sequence shown here is derived from an EMBL/GenBank/DDBJ whole genome shotgun (WGS) entry which is preliminary data.</text>
</comment>
<dbReference type="HAMAP" id="MF_01208">
    <property type="entry name" value="PyrE"/>
    <property type="match status" value="1"/>
</dbReference>
<comment type="caution">
    <text evidence="6">Lacks conserved residue(s) required for the propagation of feature annotation.</text>
</comment>
<keyword evidence="3 6" id="KW-0328">Glycosyltransferase</keyword>
<protein>
    <recommendedName>
        <fullName evidence="2 6">Orotate phosphoribosyltransferase</fullName>
        <shortName evidence="6">OPRT</shortName>
        <shortName evidence="6">OPRTase</shortName>
        <ecNumber evidence="2 6">2.4.2.10</ecNumber>
    </recommendedName>
</protein>
<feature type="binding site" evidence="6">
    <location>
        <position position="155"/>
    </location>
    <ligand>
        <name>orotate</name>
        <dbReference type="ChEBI" id="CHEBI:30839"/>
    </ligand>
</feature>
<proteinExistence type="inferred from homology"/>
<dbReference type="CDD" id="cd06223">
    <property type="entry name" value="PRTases_typeI"/>
    <property type="match status" value="1"/>
</dbReference>
<dbReference type="Proteomes" id="UP000034050">
    <property type="component" value="Unassembled WGS sequence"/>
</dbReference>
<evidence type="ECO:0000256" key="5">
    <source>
        <dbReference type="ARBA" id="ARBA00022975"/>
    </source>
</evidence>
<feature type="binding site" description="in other chain" evidence="6">
    <location>
        <position position="98"/>
    </location>
    <ligand>
        <name>5-phospho-alpha-D-ribose 1-diphosphate</name>
        <dbReference type="ChEBI" id="CHEBI:58017"/>
        <note>ligand shared between dimeric partners</note>
    </ligand>
</feature>
<comment type="cofactor">
    <cofactor evidence="6">
        <name>Mg(2+)</name>
        <dbReference type="ChEBI" id="CHEBI:18420"/>
    </cofactor>
</comment>
<dbReference type="AlphaFoldDB" id="A0A0G1FHN6"/>
<keyword evidence="6" id="KW-0460">Magnesium</keyword>
<reference evidence="8 9" key="1">
    <citation type="journal article" date="2015" name="Nature">
        <title>rRNA introns, odd ribosomes, and small enigmatic genomes across a large radiation of phyla.</title>
        <authorList>
            <person name="Brown C.T."/>
            <person name="Hug L.A."/>
            <person name="Thomas B.C."/>
            <person name="Sharon I."/>
            <person name="Castelle C.J."/>
            <person name="Singh A."/>
            <person name="Wilkins M.J."/>
            <person name="Williams K.H."/>
            <person name="Banfield J.F."/>
        </authorList>
    </citation>
    <scope>NUCLEOTIDE SEQUENCE [LARGE SCALE GENOMIC DNA]</scope>
</reference>
<keyword evidence="5 6" id="KW-0665">Pyrimidine biosynthesis</keyword>
<evidence type="ECO:0000313" key="9">
    <source>
        <dbReference type="Proteomes" id="UP000034050"/>
    </source>
</evidence>
<evidence type="ECO:0000256" key="4">
    <source>
        <dbReference type="ARBA" id="ARBA00022679"/>
    </source>
</evidence>
<dbReference type="InterPro" id="IPR023031">
    <property type="entry name" value="OPRT"/>
</dbReference>
<evidence type="ECO:0000256" key="2">
    <source>
        <dbReference type="ARBA" id="ARBA00011971"/>
    </source>
</evidence>
<gene>
    <name evidence="6" type="primary">pyrE</name>
    <name evidence="8" type="ORF">UV61_C0011G0006</name>
</gene>
<dbReference type="SUPFAM" id="SSF53271">
    <property type="entry name" value="PRTase-like"/>
    <property type="match status" value="1"/>
</dbReference>
<accession>A0A0G1FHN6</accession>
<comment type="pathway">
    <text evidence="1 6">Pyrimidine metabolism; UMP biosynthesis via de novo pathway; UMP from orotate: step 1/2.</text>
</comment>
<dbReference type="InterPro" id="IPR000836">
    <property type="entry name" value="PRTase_dom"/>
</dbReference>
<feature type="domain" description="Phosphoribosyltransferase" evidence="7">
    <location>
        <begin position="37"/>
        <end position="155"/>
    </location>
</feature>
<comment type="function">
    <text evidence="6">Catalyzes the transfer of a ribosyl phosphate group from 5-phosphoribose 1-diphosphate to orotate, leading to the formation of orotidine monophosphate (OMP).</text>
</comment>
<dbReference type="EMBL" id="LCFD01000011">
    <property type="protein sequence ID" value="KKS86358.1"/>
    <property type="molecule type" value="Genomic_DNA"/>
</dbReference>
<dbReference type="STRING" id="1618446.UV61_C0011G0006"/>
<dbReference type="GO" id="GO:0004588">
    <property type="term" value="F:orotate phosphoribosyltransferase activity"/>
    <property type="evidence" value="ECO:0007669"/>
    <property type="project" value="UniProtKB-UniRule"/>
</dbReference>
<dbReference type="Pfam" id="PF00156">
    <property type="entry name" value="Pribosyltran"/>
    <property type="match status" value="1"/>
</dbReference>
<evidence type="ECO:0000256" key="3">
    <source>
        <dbReference type="ARBA" id="ARBA00022676"/>
    </source>
</evidence>
<evidence type="ECO:0000259" key="7">
    <source>
        <dbReference type="Pfam" id="PF00156"/>
    </source>
</evidence>
<dbReference type="GO" id="GO:0044205">
    <property type="term" value="P:'de novo' UMP biosynthetic process"/>
    <property type="evidence" value="ECO:0007669"/>
    <property type="project" value="UniProtKB-UniRule"/>
</dbReference>
<dbReference type="GO" id="GO:0000287">
    <property type="term" value="F:magnesium ion binding"/>
    <property type="evidence" value="ECO:0007669"/>
    <property type="project" value="UniProtKB-UniRule"/>
</dbReference>
<dbReference type="PATRIC" id="fig|1618446.3.peg.1154"/>
<comment type="subunit">
    <text evidence="6">Homodimer.</text>
</comment>
<dbReference type="Gene3D" id="3.40.50.2020">
    <property type="match status" value="1"/>
</dbReference>